<keyword evidence="2" id="KW-1185">Reference proteome</keyword>
<reference evidence="3" key="1">
    <citation type="submission" date="2025-08" db="UniProtKB">
        <authorList>
            <consortium name="RefSeq"/>
        </authorList>
    </citation>
    <scope>IDENTIFICATION</scope>
</reference>
<dbReference type="Gene3D" id="1.10.287.100">
    <property type="match status" value="1"/>
</dbReference>
<dbReference type="Proteomes" id="UP000515154">
    <property type="component" value="Unplaced"/>
</dbReference>
<feature type="compositionally biased region" description="Polar residues" evidence="1">
    <location>
        <begin position="125"/>
        <end position="136"/>
    </location>
</feature>
<organism evidence="2 3">
    <name type="scientific">Octopus sinensis</name>
    <name type="common">East Asian common octopus</name>
    <dbReference type="NCBI Taxonomy" id="2607531"/>
    <lineage>
        <taxon>Eukaryota</taxon>
        <taxon>Metazoa</taxon>
        <taxon>Spiralia</taxon>
        <taxon>Lophotrochozoa</taxon>
        <taxon>Mollusca</taxon>
        <taxon>Cephalopoda</taxon>
        <taxon>Coleoidea</taxon>
        <taxon>Octopodiformes</taxon>
        <taxon>Octopoda</taxon>
        <taxon>Incirrata</taxon>
        <taxon>Octopodidae</taxon>
        <taxon>Octopus</taxon>
    </lineage>
</organism>
<dbReference type="InterPro" id="IPR004855">
    <property type="entry name" value="TFIIA_asu/bsu"/>
</dbReference>
<gene>
    <name evidence="3" type="primary">LOC115231587</name>
</gene>
<dbReference type="RefSeq" id="XP_029657436.1">
    <property type="nucleotide sequence ID" value="XM_029801576.1"/>
</dbReference>
<dbReference type="PANTHER" id="PTHR12694">
    <property type="entry name" value="TRANSCRIPTION INITIATION FACTOR IIA SUBUNIT 1"/>
    <property type="match status" value="1"/>
</dbReference>
<evidence type="ECO:0000313" key="3">
    <source>
        <dbReference type="RefSeq" id="XP_029657436.1"/>
    </source>
</evidence>
<evidence type="ECO:0000313" key="2">
    <source>
        <dbReference type="Proteomes" id="UP000515154"/>
    </source>
</evidence>
<name>A0A6P7U8Z7_9MOLL</name>
<dbReference type="GO" id="GO:0005672">
    <property type="term" value="C:transcription factor TFIIA complex"/>
    <property type="evidence" value="ECO:0007669"/>
    <property type="project" value="InterPro"/>
</dbReference>
<evidence type="ECO:0000256" key="1">
    <source>
        <dbReference type="SAM" id="MobiDB-lite"/>
    </source>
</evidence>
<protein>
    <submittedName>
        <fullName evidence="3">Transcription initiation factor IIA subunit 1-like</fullName>
    </submittedName>
</protein>
<feature type="region of interest" description="Disordered" evidence="1">
    <location>
        <begin position="120"/>
        <end position="140"/>
    </location>
</feature>
<dbReference type="SUPFAM" id="SSF47396">
    <property type="entry name" value="Transcription factor IIA (TFIIA), alpha-helical domain"/>
    <property type="match status" value="1"/>
</dbReference>
<dbReference type="GO" id="GO:0006367">
    <property type="term" value="P:transcription initiation at RNA polymerase II promoter"/>
    <property type="evidence" value="ECO:0007669"/>
    <property type="project" value="InterPro"/>
</dbReference>
<accession>A0A6P7U8Z7</accession>
<dbReference type="PANTHER" id="PTHR12694:SF8">
    <property type="entry name" value="TRANSCRIPTION INITIATION FACTOR IIA SUBUNIT 1"/>
    <property type="match status" value="1"/>
</dbReference>
<dbReference type="Pfam" id="PF03153">
    <property type="entry name" value="TFIIA"/>
    <property type="match status" value="1"/>
</dbReference>
<dbReference type="AlphaFoldDB" id="A0A6P7U8Z7"/>
<dbReference type="KEGG" id="osn:115231587"/>
<sequence length="283" mass="31789">MSGSNPVLHFYQSVISNVLTNVKDLFINEGLDEQILVELDQSWRAKLGASKAVTGHTRERRHYLNQYYQLQAQATFSNNSSTAPIRGPANSILMPVVMTSEQSLASNPYAIHNLIGQPHGMPNQAGYSSTNESTPSKRMAMNPSQVEKDYGTNHSLSLQKFEHPYRDSATIVEKFSINFINVKNIVNFAFYGRFNHMGAPAENNSTSLEEAGNFSVGVYEITENFVITPIDGMADVIIQLIKHRKLFHKTLQNQHTFSRKVTSGNKVNFGCIPEKWYSEPEIK</sequence>
<proteinExistence type="predicted"/>